<dbReference type="AlphaFoldDB" id="A0A972NZ36"/>
<reference evidence="1 2" key="1">
    <citation type="submission" date="2019-11" db="EMBL/GenBank/DDBJ databases">
        <title>Metabolism of dissolved organic matter in forest soils.</title>
        <authorList>
            <person name="Cyle K.T."/>
            <person name="Wilhelm R.C."/>
            <person name="Martinez C.E."/>
        </authorList>
    </citation>
    <scope>NUCLEOTIDE SEQUENCE [LARGE SCALE GENOMIC DNA]</scope>
    <source>
        <strain evidence="1 2">5N</strain>
    </source>
</reference>
<sequence>MNRVAEELVGSIAIPKNAEGPKWEIDGFVRMGVNVVFYLDVLKPPLLKGDVFDGAPGADTKKQMPLDLDDWW</sequence>
<evidence type="ECO:0000313" key="1">
    <source>
        <dbReference type="EMBL" id="NPT61118.1"/>
    </source>
</evidence>
<dbReference type="RefSeq" id="WP_216675244.1">
    <property type="nucleotide sequence ID" value="NZ_WOEZ01000253.1"/>
</dbReference>
<name>A0A972NZ36_9BURK</name>
<dbReference type="EMBL" id="WOEZ01000253">
    <property type="protein sequence ID" value="NPT61118.1"/>
    <property type="molecule type" value="Genomic_DNA"/>
</dbReference>
<dbReference type="Proteomes" id="UP000655523">
    <property type="component" value="Unassembled WGS sequence"/>
</dbReference>
<gene>
    <name evidence="1" type="ORF">GNZ13_42925</name>
</gene>
<keyword evidence="2" id="KW-1185">Reference proteome</keyword>
<evidence type="ECO:0000313" key="2">
    <source>
        <dbReference type="Proteomes" id="UP000655523"/>
    </source>
</evidence>
<proteinExistence type="predicted"/>
<comment type="caution">
    <text evidence="1">The sequence shown here is derived from an EMBL/GenBank/DDBJ whole genome shotgun (WGS) entry which is preliminary data.</text>
</comment>
<accession>A0A972NZ36</accession>
<organism evidence="1 2">
    <name type="scientific">Paraburkholderia elongata</name>
    <dbReference type="NCBI Taxonomy" id="2675747"/>
    <lineage>
        <taxon>Bacteria</taxon>
        <taxon>Pseudomonadati</taxon>
        <taxon>Pseudomonadota</taxon>
        <taxon>Betaproteobacteria</taxon>
        <taxon>Burkholderiales</taxon>
        <taxon>Burkholderiaceae</taxon>
        <taxon>Paraburkholderia</taxon>
    </lineage>
</organism>
<protein>
    <submittedName>
        <fullName evidence="1">Uncharacterized protein</fullName>
    </submittedName>
</protein>